<reference evidence="3" key="1">
    <citation type="journal article" date="2015" name="J. Zhejiang Univ. Sci. B">
        <title>Antibiotic resistance mechanisms of Myroides sp.</title>
        <authorList>
            <person name="Hu S."/>
            <person name="Yuan S."/>
            <person name="Qu H."/>
            <person name="Jiang T."/>
            <person name="Zhou Y."/>
            <person name="Wang M."/>
            <person name="Ming D."/>
        </authorList>
    </citation>
    <scope>NUCLEOTIDE SEQUENCE</scope>
    <source>
        <strain evidence="3">PR63039</strain>
        <plasmid evidence="3">p63039</plasmid>
    </source>
</reference>
<gene>
    <name evidence="2" type="ORF">AS202_19805</name>
    <name evidence="3" type="ORF">AS202_20170</name>
</gene>
<dbReference type="EMBL" id="CP013691">
    <property type="protein sequence ID" value="ALU28428.1"/>
    <property type="molecule type" value="Genomic_DNA"/>
</dbReference>
<keyword evidence="1" id="KW-0472">Membrane</keyword>
<organism evidence="3 4">
    <name type="scientific">Myroides odoratimimus</name>
    <dbReference type="NCBI Taxonomy" id="76832"/>
    <lineage>
        <taxon>Bacteria</taxon>
        <taxon>Pseudomonadati</taxon>
        <taxon>Bacteroidota</taxon>
        <taxon>Flavobacteriia</taxon>
        <taxon>Flavobacteriales</taxon>
        <taxon>Flavobacteriaceae</taxon>
        <taxon>Myroides</taxon>
    </lineage>
</organism>
<reference evidence="3" key="2">
    <citation type="submission" date="2015-12" db="EMBL/GenBank/DDBJ databases">
        <title>Complete genome sequence of a multi-drug resistant strain Myroides odoratimimus PR63039.</title>
        <authorList>
            <consortium name="REALGENE"/>
            <person name="Ming D."/>
            <person name="Wang M."/>
            <person name="Hu S."/>
            <person name="Jiang T."/>
            <person name="Zhou Y."/>
        </authorList>
    </citation>
    <scope>NUCLEOTIDE SEQUENCE</scope>
    <source>
        <strain evidence="3">PR63039</strain>
        <plasmid evidence="3">p63039</plasmid>
    </source>
</reference>
<protein>
    <submittedName>
        <fullName evidence="3">Uncharacterized protein</fullName>
    </submittedName>
</protein>
<sequence>MFLFLPLQIGDYASALQSQTSGIQSTVNTILSWVTGIMGLVCLVQLILVLTSDGEGATKVKRVGTWLFLVVACAVGFAITTSLFS</sequence>
<dbReference type="AlphaFoldDB" id="A0AAI8C9A3"/>
<feature type="transmembrane region" description="Helical" evidence="1">
    <location>
        <begin position="31"/>
        <end position="51"/>
    </location>
</feature>
<evidence type="ECO:0000256" key="1">
    <source>
        <dbReference type="SAM" id="Phobius"/>
    </source>
</evidence>
<proteinExistence type="predicted"/>
<evidence type="ECO:0000313" key="2">
    <source>
        <dbReference type="EMBL" id="ALU28428.1"/>
    </source>
</evidence>
<feature type="transmembrane region" description="Helical" evidence="1">
    <location>
        <begin position="63"/>
        <end position="84"/>
    </location>
</feature>
<geneLocation type="plasmid" evidence="3 4">
    <name>p63039</name>
</geneLocation>
<dbReference type="KEGG" id="mod:AS202_19805"/>
<keyword evidence="1" id="KW-1133">Transmembrane helix</keyword>
<dbReference type="Proteomes" id="UP000069030">
    <property type="component" value="Plasmid p63039"/>
</dbReference>
<evidence type="ECO:0000313" key="4">
    <source>
        <dbReference type="Proteomes" id="UP000069030"/>
    </source>
</evidence>
<name>A0AAI8C9A3_9FLAO</name>
<reference evidence="4" key="3">
    <citation type="journal article" date="2016" name="J. Zhejiang Univ. Sci. B">
        <title>Antibiotic resistance mechanisms of Myroides sp.</title>
        <authorList>
            <person name="Hu S."/>
            <person name="Yuan S."/>
            <person name="Qu H."/>
            <person name="Jiang T."/>
            <person name="Zhou Y."/>
            <person name="Wang M."/>
            <person name="Ming D."/>
        </authorList>
    </citation>
    <scope>NUCLEOTIDE SEQUENCE [LARGE SCALE GENOMIC DNA]</scope>
    <source>
        <strain evidence="4">PR63039</strain>
    </source>
</reference>
<dbReference type="EMBL" id="CP013691">
    <property type="protein sequence ID" value="ALU28497.1"/>
    <property type="molecule type" value="Genomic_DNA"/>
</dbReference>
<evidence type="ECO:0000313" key="3">
    <source>
        <dbReference type="EMBL" id="ALU28497.1"/>
    </source>
</evidence>
<keyword evidence="3" id="KW-0614">Plasmid</keyword>
<keyword evidence="1" id="KW-0812">Transmembrane</keyword>
<dbReference type="KEGG" id="mod:AS202_20170"/>
<accession>A0AAI8C9A3</accession>